<evidence type="ECO:0000259" key="1">
    <source>
        <dbReference type="Pfam" id="PF13569"/>
    </source>
</evidence>
<dbReference type="RefSeq" id="WP_344821296.1">
    <property type="nucleotide sequence ID" value="NZ_BAAAUV010000001.1"/>
</dbReference>
<sequence length="1082" mass="117239">MPTTSAPAALGWTSGDFPWKRSFHPRRGGVPGPPISLDADATAKVEALIAAGAEPIASISRDSVSHLPLIKALRSYLDGEPDPLGAAILFEVLTAGGRRPAGMFVDHWVKQHGLAFAVAAVGHSAATFTVSWTSYGVRPDGEKGPIAGRLSLCSTRYFDWSWNSSGVVRLRALLAAAGDEEYREAVAVLAGLRERGRSFRKIAAFLAPAETEWVDELLPDLAKGWQGITWLLWCSLSTEAHLAALTAAYEARHRDLVRLPVLSTLADAYGERIVPLVARILEEEHSGSEEAKAIAAVLGGIPTDEAFGLLLRHRDDNRHLTAGLFEAMRAFPVRAMRLLDAASASPKAAGLLRDHLLGHPELLEGDLPPRAKELAGKLRRLPEAPLDSLPELLAAPPWTRPRAKTAQIVLELEPPAHPAELRWLPGEREEWAAKADSYPSGRNIRRPHLKSLESGEGIWALNHYLMHGPEDDARSLLEYWAKPDRYGDDLDVMAAIAARFGLEALPRLRASAEASPAAGRLLLPFSDLATARLMAGWLRLKSARGTARTWLTRHGAALLIPDALGEPGRARTAAEAALRIAPGALEAARAHGPAAEEAVAALLGADPLEDLPRRMPTLPAWADPGRLPQPRLADGRALPAAATAHVLSMLAISRPDAVYAGLATVKEVCTPQSLDVFSWELFEAWRRVGLPAKDGWALTALGILGGDTAVRNLTPMIKAWPGEGGHQRAVAGLDVLAAIGSDVALMHLHGIGQRLRFKALKERAKQKIDEVAEALGLDSEQLADRLVPDLGLGEDGSTVLDYGPRRFTVGFDEQLRPYVLDEDGRIRKALPAPGAKDDPELAAAARQRFSGLKKDVRTIASRQIQRLERAMVRTRSWTPGEFRELFAEHPLQRHLIRRLVFLCDAGAFRVAEDGTLAGVDDEAFTLPDGTRVRIAHPIHLGPDLDAWSELFADYEILQPFPQLGRPVITLDPGETLSSRLARFEAATVPAAKILSLQYRGWERGDAGEGATVHRYTRELPSGRHLTIDFSPGLTYAHPDDELEQTLQAVGIEGRQGAEDDPDESADTVTVSEVIVDLTALTS</sequence>
<gene>
    <name evidence="2" type="ORF">GCM10010468_02980</name>
</gene>
<keyword evidence="3" id="KW-1185">Reference proteome</keyword>
<name>A0ABP6PWG4_9ACTN</name>
<proteinExistence type="predicted"/>
<dbReference type="Proteomes" id="UP001501237">
    <property type="component" value="Unassembled WGS sequence"/>
</dbReference>
<evidence type="ECO:0000313" key="3">
    <source>
        <dbReference type="Proteomes" id="UP001501237"/>
    </source>
</evidence>
<reference evidence="3" key="1">
    <citation type="journal article" date="2019" name="Int. J. Syst. Evol. Microbiol.">
        <title>The Global Catalogue of Microorganisms (GCM) 10K type strain sequencing project: providing services to taxonomists for standard genome sequencing and annotation.</title>
        <authorList>
            <consortium name="The Broad Institute Genomics Platform"/>
            <consortium name="The Broad Institute Genome Sequencing Center for Infectious Disease"/>
            <person name="Wu L."/>
            <person name="Ma J."/>
        </authorList>
    </citation>
    <scope>NUCLEOTIDE SEQUENCE [LARGE SCALE GENOMIC DNA]</scope>
    <source>
        <strain evidence="3">JCM 9377</strain>
    </source>
</reference>
<protein>
    <recommendedName>
        <fullName evidence="1">DUF4132 domain-containing protein</fullName>
    </recommendedName>
</protein>
<comment type="caution">
    <text evidence="2">The sequence shown here is derived from an EMBL/GenBank/DDBJ whole genome shotgun (WGS) entry which is preliminary data.</text>
</comment>
<evidence type="ECO:0000313" key="2">
    <source>
        <dbReference type="EMBL" id="GAA3193606.1"/>
    </source>
</evidence>
<dbReference type="InterPro" id="IPR025406">
    <property type="entry name" value="DUF4132"/>
</dbReference>
<organism evidence="2 3">
    <name type="scientific">Actinocorallia longicatena</name>
    <dbReference type="NCBI Taxonomy" id="111803"/>
    <lineage>
        <taxon>Bacteria</taxon>
        <taxon>Bacillati</taxon>
        <taxon>Actinomycetota</taxon>
        <taxon>Actinomycetes</taxon>
        <taxon>Streptosporangiales</taxon>
        <taxon>Thermomonosporaceae</taxon>
        <taxon>Actinocorallia</taxon>
    </lineage>
</organism>
<dbReference type="Pfam" id="PF13569">
    <property type="entry name" value="DUF4132"/>
    <property type="match status" value="1"/>
</dbReference>
<feature type="domain" description="DUF4132" evidence="1">
    <location>
        <begin position="824"/>
        <end position="1001"/>
    </location>
</feature>
<dbReference type="EMBL" id="BAAAUV010000001">
    <property type="protein sequence ID" value="GAA3193606.1"/>
    <property type="molecule type" value="Genomic_DNA"/>
</dbReference>
<accession>A0ABP6PWG4</accession>